<dbReference type="PANTHER" id="PTHR40394">
    <property type="entry name" value="LIPOPROTEIN-RELATED"/>
    <property type="match status" value="1"/>
</dbReference>
<dbReference type="AlphaFoldDB" id="A0A5S9ISV4"/>
<keyword evidence="1" id="KW-0812">Transmembrane</keyword>
<dbReference type="PANTHER" id="PTHR40394:SF2">
    <property type="entry name" value="QUINOL:CYTOCHROME C OXIDOREDUCTASE MEMBRANE PROTEIN"/>
    <property type="match status" value="1"/>
</dbReference>
<feature type="transmembrane region" description="Helical" evidence="1">
    <location>
        <begin position="92"/>
        <end position="115"/>
    </location>
</feature>
<feature type="transmembrane region" description="Helical" evidence="1">
    <location>
        <begin position="53"/>
        <end position="72"/>
    </location>
</feature>
<evidence type="ECO:0008006" key="4">
    <source>
        <dbReference type="Google" id="ProtNLM"/>
    </source>
</evidence>
<keyword evidence="1" id="KW-1133">Transmembrane helix</keyword>
<evidence type="ECO:0000256" key="1">
    <source>
        <dbReference type="SAM" id="Phobius"/>
    </source>
</evidence>
<reference evidence="2 3" key="1">
    <citation type="submission" date="2019-08" db="EMBL/GenBank/DDBJ databases">
        <title>Complete genome sequence of Candidatus Uab amorphum.</title>
        <authorList>
            <person name="Shiratori T."/>
            <person name="Suzuki S."/>
            <person name="Kakizawa Y."/>
            <person name="Ishida K."/>
        </authorList>
    </citation>
    <scope>NUCLEOTIDE SEQUENCE [LARGE SCALE GENOMIC DNA]</scope>
    <source>
        <strain evidence="2 3">SRT547</strain>
    </source>
</reference>
<accession>A0A5S9ISV4</accession>
<dbReference type="InterPro" id="IPR021776">
    <property type="entry name" value="ActD"/>
</dbReference>
<dbReference type="EMBL" id="AP019860">
    <property type="protein sequence ID" value="BBM86996.1"/>
    <property type="molecule type" value="Genomic_DNA"/>
</dbReference>
<gene>
    <name evidence="2" type="ORF">UABAM_05398</name>
</gene>
<sequence length="143" mass="16057">MSNEFIFDSETEFIEKLKELIKDGVTEDDVEIYAPYPVHGLDAMFGKPSKLKFFTLTGALSGVTTGLVLTNYASWHWPLITSGKPIHSQPPFLVVSFELTILLGGIFSLLGFLFLSRLPNPTQIIPEKEYGNKFAIVMKEKQE</sequence>
<keyword evidence="1" id="KW-0472">Membrane</keyword>
<name>A0A5S9ISV4_UABAM</name>
<evidence type="ECO:0000313" key="3">
    <source>
        <dbReference type="Proteomes" id="UP000326354"/>
    </source>
</evidence>
<dbReference type="Proteomes" id="UP000326354">
    <property type="component" value="Chromosome"/>
</dbReference>
<keyword evidence="3" id="KW-1185">Reference proteome</keyword>
<dbReference type="KEGG" id="uam:UABAM_05398"/>
<proteinExistence type="predicted"/>
<evidence type="ECO:0000313" key="2">
    <source>
        <dbReference type="EMBL" id="BBM86996.1"/>
    </source>
</evidence>
<dbReference type="RefSeq" id="WP_173013593.1">
    <property type="nucleotide sequence ID" value="NZ_AP019860.1"/>
</dbReference>
<organism evidence="2 3">
    <name type="scientific">Uabimicrobium amorphum</name>
    <dbReference type="NCBI Taxonomy" id="2596890"/>
    <lineage>
        <taxon>Bacteria</taxon>
        <taxon>Pseudomonadati</taxon>
        <taxon>Planctomycetota</taxon>
        <taxon>Candidatus Uabimicrobiia</taxon>
        <taxon>Candidatus Uabimicrobiales</taxon>
        <taxon>Candidatus Uabimicrobiaceae</taxon>
        <taxon>Candidatus Uabimicrobium</taxon>
    </lineage>
</organism>
<dbReference type="Pfam" id="PF11821">
    <property type="entry name" value="ActD"/>
    <property type="match status" value="1"/>
</dbReference>
<protein>
    <recommendedName>
        <fullName evidence="4">DUF3341 domain-containing protein</fullName>
    </recommendedName>
</protein>